<dbReference type="Proteomes" id="UP000503278">
    <property type="component" value="Chromosome"/>
</dbReference>
<dbReference type="KEGG" id="mrob:HH214_21145"/>
<evidence type="ECO:0000259" key="1">
    <source>
        <dbReference type="Pfam" id="PF14534"/>
    </source>
</evidence>
<dbReference type="AlphaFoldDB" id="A0A7L5EB77"/>
<evidence type="ECO:0000313" key="2">
    <source>
        <dbReference type="EMBL" id="QJD98203.1"/>
    </source>
</evidence>
<evidence type="ECO:0000313" key="3">
    <source>
        <dbReference type="Proteomes" id="UP000503278"/>
    </source>
</evidence>
<dbReference type="SUPFAM" id="SSF54427">
    <property type="entry name" value="NTF2-like"/>
    <property type="match status" value="1"/>
</dbReference>
<dbReference type="Gene3D" id="3.10.450.50">
    <property type="match status" value="1"/>
</dbReference>
<keyword evidence="3" id="KW-1185">Reference proteome</keyword>
<feature type="domain" description="DUF4440" evidence="1">
    <location>
        <begin position="14"/>
        <end position="118"/>
    </location>
</feature>
<dbReference type="Pfam" id="PF14534">
    <property type="entry name" value="DUF4440"/>
    <property type="match status" value="1"/>
</dbReference>
<name>A0A7L5EB77_9SPHI</name>
<dbReference type="RefSeq" id="WP_169610945.1">
    <property type="nucleotide sequence ID" value="NZ_CP051682.1"/>
</dbReference>
<accession>A0A7L5EB77</accession>
<gene>
    <name evidence="2" type="ORF">HH214_21145</name>
</gene>
<dbReference type="InterPro" id="IPR032710">
    <property type="entry name" value="NTF2-like_dom_sf"/>
</dbReference>
<dbReference type="EMBL" id="CP051682">
    <property type="protein sequence ID" value="QJD98203.1"/>
    <property type="molecule type" value="Genomic_DNA"/>
</dbReference>
<dbReference type="InterPro" id="IPR027843">
    <property type="entry name" value="DUF4440"/>
</dbReference>
<sequence>MNMISESLLNLAVELEKSRSQIMVSGDAEKLAGLFSDDLYYGHSGGYWDDKESFVQKFSDGLYNYHRVEIQVESATLAGNSSLVVHGKVTLQVTLHGTKKTMTSIYLAVWRKEVDVWRFLAHQTAMVQG</sequence>
<organism evidence="2 3">
    <name type="scientific">Mucilaginibacter robiniae</name>
    <dbReference type="NCBI Taxonomy" id="2728022"/>
    <lineage>
        <taxon>Bacteria</taxon>
        <taxon>Pseudomonadati</taxon>
        <taxon>Bacteroidota</taxon>
        <taxon>Sphingobacteriia</taxon>
        <taxon>Sphingobacteriales</taxon>
        <taxon>Sphingobacteriaceae</taxon>
        <taxon>Mucilaginibacter</taxon>
    </lineage>
</organism>
<proteinExistence type="predicted"/>
<reference evidence="2 3" key="1">
    <citation type="submission" date="2020-04" db="EMBL/GenBank/DDBJ databases">
        <title>Genome sequencing of novel species.</title>
        <authorList>
            <person name="Heo J."/>
            <person name="Kim S.-J."/>
            <person name="Kim J.-S."/>
            <person name="Hong S.-B."/>
            <person name="Kwon S.-W."/>
        </authorList>
    </citation>
    <scope>NUCLEOTIDE SEQUENCE [LARGE SCALE GENOMIC DNA]</scope>
    <source>
        <strain evidence="2 3">F39-2</strain>
    </source>
</reference>
<protein>
    <submittedName>
        <fullName evidence="2">Nuclear transport factor 2 family protein</fullName>
    </submittedName>
</protein>